<keyword evidence="4" id="KW-0808">Transferase</keyword>
<evidence type="ECO:0000256" key="8">
    <source>
        <dbReference type="ARBA" id="ARBA00022833"/>
    </source>
</evidence>
<dbReference type="SMART" id="SM00184">
    <property type="entry name" value="RING"/>
    <property type="match status" value="1"/>
</dbReference>
<feature type="transmembrane region" description="Helical" evidence="10">
    <location>
        <begin position="83"/>
        <end position="111"/>
    </location>
</feature>
<evidence type="ECO:0000256" key="9">
    <source>
        <dbReference type="PROSITE-ProRule" id="PRU00175"/>
    </source>
</evidence>
<dbReference type="InterPro" id="IPR044600">
    <property type="entry name" value="ATL1/ATL16-like"/>
</dbReference>
<gene>
    <name evidence="12" type="ORF">CB5_LOCUS5755</name>
</gene>
<organism evidence="12">
    <name type="scientific">Ananas comosus var. bracteatus</name>
    <name type="common">red pineapple</name>
    <dbReference type="NCBI Taxonomy" id="296719"/>
    <lineage>
        <taxon>Eukaryota</taxon>
        <taxon>Viridiplantae</taxon>
        <taxon>Streptophyta</taxon>
        <taxon>Embryophyta</taxon>
        <taxon>Tracheophyta</taxon>
        <taxon>Spermatophyta</taxon>
        <taxon>Magnoliopsida</taxon>
        <taxon>Liliopsida</taxon>
        <taxon>Poales</taxon>
        <taxon>Bromeliaceae</taxon>
        <taxon>Bromelioideae</taxon>
        <taxon>Ananas</taxon>
    </lineage>
</organism>
<keyword evidence="5" id="KW-0479">Metal-binding</keyword>
<dbReference type="InterPro" id="IPR013083">
    <property type="entry name" value="Znf_RING/FYVE/PHD"/>
</dbReference>
<keyword evidence="7" id="KW-0833">Ubl conjugation pathway</keyword>
<evidence type="ECO:0000256" key="10">
    <source>
        <dbReference type="SAM" id="Phobius"/>
    </source>
</evidence>
<dbReference type="InterPro" id="IPR001841">
    <property type="entry name" value="Znf_RING"/>
</dbReference>
<evidence type="ECO:0000256" key="3">
    <source>
        <dbReference type="ARBA" id="ARBA00012483"/>
    </source>
</evidence>
<evidence type="ECO:0000256" key="4">
    <source>
        <dbReference type="ARBA" id="ARBA00022679"/>
    </source>
</evidence>
<dbReference type="UniPathway" id="UPA00143"/>
<evidence type="ECO:0000256" key="2">
    <source>
        <dbReference type="ARBA" id="ARBA00004906"/>
    </source>
</evidence>
<keyword evidence="8" id="KW-0862">Zinc</keyword>
<keyword evidence="10" id="KW-0812">Transmembrane</keyword>
<dbReference type="EMBL" id="LR862142">
    <property type="protein sequence ID" value="CAD1822544.1"/>
    <property type="molecule type" value="Genomic_DNA"/>
</dbReference>
<dbReference type="GO" id="GO:0061630">
    <property type="term" value="F:ubiquitin protein ligase activity"/>
    <property type="evidence" value="ECO:0007669"/>
    <property type="project" value="UniProtKB-EC"/>
</dbReference>
<evidence type="ECO:0000259" key="11">
    <source>
        <dbReference type="PROSITE" id="PS50089"/>
    </source>
</evidence>
<dbReference type="PANTHER" id="PTHR46913">
    <property type="entry name" value="RING-H2 FINGER PROTEIN ATL16"/>
    <property type="match status" value="1"/>
</dbReference>
<comment type="pathway">
    <text evidence="2">Protein modification; protein ubiquitination.</text>
</comment>
<accession>A0A6V7NW21</accession>
<evidence type="ECO:0000313" key="12">
    <source>
        <dbReference type="EMBL" id="CAD1822544.1"/>
    </source>
</evidence>
<dbReference type="PANTHER" id="PTHR46913:SF19">
    <property type="entry name" value="RING-TYPE E3 UBIQUITIN TRANSFERASE"/>
    <property type="match status" value="1"/>
</dbReference>
<dbReference type="GO" id="GO:0016567">
    <property type="term" value="P:protein ubiquitination"/>
    <property type="evidence" value="ECO:0007669"/>
    <property type="project" value="UniProtKB-UniPathway"/>
</dbReference>
<dbReference type="AlphaFoldDB" id="A0A6V7NW21"/>
<sequence length="302" mass="32384">MKFLSIIPKSIRFCLYLNIEHGSACPDALSPPPNATTCLFECSDACDFYHLCRPPFLYAPPPLRPPPQQNPTSPIRLHHSSRLSLALVASASSLAAASLVLLLSCLLSLHLRRRRRRRRRRRSASSAAVGGGGVADAEGFVDEDGEVDHHVWYIRTVGLDEPTIGAIAVWVYQSGEGGVLVGGGGGGGGGGGCAVCLAEFRDGELLRLLPKCGHAFHVACIDAWLRGHVNCPCAAPRSWLHPRPPPPPLPTRFPRYRLLYPQGTDAGDVEIGGDNAIEVNSTVELSSSSSRVLSNSQSQDKV</sequence>
<comment type="catalytic activity">
    <reaction evidence="1">
        <text>S-ubiquitinyl-[E2 ubiquitin-conjugating enzyme]-L-cysteine + [acceptor protein]-L-lysine = [E2 ubiquitin-conjugating enzyme]-L-cysteine + N(6)-ubiquitinyl-[acceptor protein]-L-lysine.</text>
        <dbReference type="EC" id="2.3.2.27"/>
    </reaction>
</comment>
<reference evidence="12" key="1">
    <citation type="submission" date="2020-07" db="EMBL/GenBank/DDBJ databases">
        <authorList>
            <person name="Lin J."/>
        </authorList>
    </citation>
    <scope>NUCLEOTIDE SEQUENCE</scope>
</reference>
<dbReference type="PROSITE" id="PS50089">
    <property type="entry name" value="ZF_RING_2"/>
    <property type="match status" value="1"/>
</dbReference>
<evidence type="ECO:0000256" key="5">
    <source>
        <dbReference type="ARBA" id="ARBA00022723"/>
    </source>
</evidence>
<dbReference type="SUPFAM" id="SSF57850">
    <property type="entry name" value="RING/U-box"/>
    <property type="match status" value="1"/>
</dbReference>
<proteinExistence type="predicted"/>
<dbReference type="Pfam" id="PF13639">
    <property type="entry name" value="zf-RING_2"/>
    <property type="match status" value="1"/>
</dbReference>
<feature type="domain" description="RING-type" evidence="11">
    <location>
        <begin position="193"/>
        <end position="232"/>
    </location>
</feature>
<protein>
    <recommendedName>
        <fullName evidence="3">RING-type E3 ubiquitin transferase</fullName>
        <ecNumber evidence="3">2.3.2.27</ecNumber>
    </recommendedName>
</protein>
<name>A0A6V7NW21_ANACO</name>
<dbReference type="Gene3D" id="3.30.40.10">
    <property type="entry name" value="Zinc/RING finger domain, C3HC4 (zinc finger)"/>
    <property type="match status" value="1"/>
</dbReference>
<keyword evidence="10" id="KW-1133">Transmembrane helix</keyword>
<evidence type="ECO:0000256" key="1">
    <source>
        <dbReference type="ARBA" id="ARBA00000900"/>
    </source>
</evidence>
<keyword evidence="6 9" id="KW-0863">Zinc-finger</keyword>
<dbReference type="EC" id="2.3.2.27" evidence="3"/>
<evidence type="ECO:0000256" key="6">
    <source>
        <dbReference type="ARBA" id="ARBA00022771"/>
    </source>
</evidence>
<evidence type="ECO:0000256" key="7">
    <source>
        <dbReference type="ARBA" id="ARBA00022786"/>
    </source>
</evidence>
<dbReference type="GO" id="GO:0008270">
    <property type="term" value="F:zinc ion binding"/>
    <property type="evidence" value="ECO:0007669"/>
    <property type="project" value="UniProtKB-KW"/>
</dbReference>
<keyword evidence="10" id="KW-0472">Membrane</keyword>